<evidence type="ECO:0000256" key="1">
    <source>
        <dbReference type="ARBA" id="ARBA00003548"/>
    </source>
</evidence>
<organism evidence="5 6">
    <name type="scientific">Bondarzewia mesenterica</name>
    <dbReference type="NCBI Taxonomy" id="1095465"/>
    <lineage>
        <taxon>Eukaryota</taxon>
        <taxon>Fungi</taxon>
        <taxon>Dikarya</taxon>
        <taxon>Basidiomycota</taxon>
        <taxon>Agaricomycotina</taxon>
        <taxon>Agaricomycetes</taxon>
        <taxon>Russulales</taxon>
        <taxon>Bondarzewiaceae</taxon>
        <taxon>Bondarzewia</taxon>
    </lineage>
</organism>
<sequence>MTSALQTLVCSLRPSNLTATSSSFSKCSKYRQHSTAALLPRLRNWRTGGIPAPPSLIHHEQKKPLALSEEEDDEHNQKRPHSRNFPPHRTPTPRELLVHQETIRSNFPEGWNPQRKLSRDAMEGVRSLHAHDPAVFTTPLLAEKFRISPEAVRRILKKQVAAFEGAPHGAGPAGTED</sequence>
<dbReference type="AlphaFoldDB" id="A0A4S4M7K6"/>
<dbReference type="PANTHER" id="PTHR13475:SF3">
    <property type="entry name" value="NEUGRIN"/>
    <property type="match status" value="1"/>
</dbReference>
<evidence type="ECO:0000256" key="3">
    <source>
        <dbReference type="ARBA" id="ARBA00013566"/>
    </source>
</evidence>
<reference evidence="5 6" key="1">
    <citation type="submission" date="2019-02" db="EMBL/GenBank/DDBJ databases">
        <title>Genome sequencing of the rare red list fungi Bondarzewia mesenterica.</title>
        <authorList>
            <person name="Buettner E."/>
            <person name="Kellner H."/>
        </authorList>
    </citation>
    <scope>NUCLEOTIDE SEQUENCE [LARGE SCALE GENOMIC DNA]</scope>
    <source>
        <strain evidence="5 6">DSM 108281</strain>
    </source>
</reference>
<gene>
    <name evidence="5" type="ORF">EW146_g335</name>
</gene>
<comment type="similarity">
    <text evidence="2">Belongs to the RRG9 family.</text>
</comment>
<feature type="region of interest" description="Disordered" evidence="4">
    <location>
        <begin position="49"/>
        <end position="94"/>
    </location>
</feature>
<keyword evidence="6" id="KW-1185">Reference proteome</keyword>
<evidence type="ECO:0000256" key="2">
    <source>
        <dbReference type="ARBA" id="ARBA00010895"/>
    </source>
</evidence>
<dbReference type="Proteomes" id="UP000310158">
    <property type="component" value="Unassembled WGS sequence"/>
</dbReference>
<accession>A0A4S4M7K6</accession>
<dbReference type="OrthoDB" id="5578174at2759"/>
<evidence type="ECO:0000313" key="5">
    <source>
        <dbReference type="EMBL" id="THH21159.1"/>
    </source>
</evidence>
<name>A0A4S4M7K6_9AGAM</name>
<dbReference type="Pfam" id="PF06413">
    <property type="entry name" value="Neugrin"/>
    <property type="match status" value="1"/>
</dbReference>
<dbReference type="GO" id="GO:0005634">
    <property type="term" value="C:nucleus"/>
    <property type="evidence" value="ECO:0007669"/>
    <property type="project" value="TreeGrafter"/>
</dbReference>
<dbReference type="EMBL" id="SGPL01000007">
    <property type="protein sequence ID" value="THH21159.1"/>
    <property type="molecule type" value="Genomic_DNA"/>
</dbReference>
<dbReference type="InterPro" id="IPR010487">
    <property type="entry name" value="NGRN/Rrg9"/>
</dbReference>
<dbReference type="PANTHER" id="PTHR13475">
    <property type="entry name" value="NEUGRIN"/>
    <property type="match status" value="1"/>
</dbReference>
<evidence type="ECO:0000313" key="6">
    <source>
        <dbReference type="Proteomes" id="UP000310158"/>
    </source>
</evidence>
<protein>
    <recommendedName>
        <fullName evidence="3">Required for respiratory growth protein 9, mitochondrial</fullName>
    </recommendedName>
</protein>
<comment type="caution">
    <text evidence="5">The sequence shown here is derived from an EMBL/GenBank/DDBJ whole genome shotgun (WGS) entry which is preliminary data.</text>
</comment>
<evidence type="ECO:0000256" key="4">
    <source>
        <dbReference type="SAM" id="MobiDB-lite"/>
    </source>
</evidence>
<comment type="function">
    <text evidence="1">Required for respiratory activity and maintenance and expression of the mitochondrial genome.</text>
</comment>
<proteinExistence type="inferred from homology"/>